<protein>
    <submittedName>
        <fullName evidence="1">Uncharacterized protein</fullName>
    </submittedName>
</protein>
<dbReference type="EMBL" id="FWYB01000006">
    <property type="protein sequence ID" value="SMC94476.1"/>
    <property type="molecule type" value="Genomic_DNA"/>
</dbReference>
<proteinExistence type="predicted"/>
<dbReference type="RefSeq" id="WP_200816360.1">
    <property type="nucleotide sequence ID" value="NZ_FWYB01000006.1"/>
</dbReference>
<name>A0A1W2DBJ6_9SPHI</name>
<evidence type="ECO:0000313" key="1">
    <source>
        <dbReference type="EMBL" id="SMC94476.1"/>
    </source>
</evidence>
<organism evidence="1 2">
    <name type="scientific">Pedobacter nyackensis</name>
    <dbReference type="NCBI Taxonomy" id="475255"/>
    <lineage>
        <taxon>Bacteria</taxon>
        <taxon>Pseudomonadati</taxon>
        <taxon>Bacteroidota</taxon>
        <taxon>Sphingobacteriia</taxon>
        <taxon>Sphingobacteriales</taxon>
        <taxon>Sphingobacteriaceae</taxon>
        <taxon>Pedobacter</taxon>
    </lineage>
</organism>
<dbReference type="AlphaFoldDB" id="A0A1W2DBJ6"/>
<gene>
    <name evidence="1" type="ORF">SAMN04488101_10690</name>
</gene>
<dbReference type="STRING" id="475255.SAMN04488101_10690"/>
<reference evidence="1 2" key="1">
    <citation type="submission" date="2017-04" db="EMBL/GenBank/DDBJ databases">
        <authorList>
            <person name="Afonso C.L."/>
            <person name="Miller P.J."/>
            <person name="Scott M.A."/>
            <person name="Spackman E."/>
            <person name="Goraichik I."/>
            <person name="Dimitrov K.M."/>
            <person name="Suarez D.L."/>
            <person name="Swayne D.E."/>
        </authorList>
    </citation>
    <scope>NUCLEOTIDE SEQUENCE [LARGE SCALE GENOMIC DNA]</scope>
    <source>
        <strain evidence="1 2">DSM 19625</strain>
    </source>
</reference>
<accession>A0A1W2DBJ6</accession>
<dbReference type="Proteomes" id="UP000192678">
    <property type="component" value="Unassembled WGS sequence"/>
</dbReference>
<evidence type="ECO:0000313" key="2">
    <source>
        <dbReference type="Proteomes" id="UP000192678"/>
    </source>
</evidence>
<keyword evidence="2" id="KW-1185">Reference proteome</keyword>
<sequence>MVKFILYLENLLKLERLFNEKKNNIKLQDILELKEISRKTFHFNTIDNDITIDDGIDKITFTLLLDRILNVKYFYGRIPVKWLENDDQEGLQPRVIDYKRLIALRNHLKDHPQLAPSIARLVNGKLKLFDGQHKLAGQILNNVKDVDIKAYISEDDTHQAKKLFDDLMITNLEAHSKHKQIPFYTSTLLDRLSVIYREMLEEFTASKSADKHSEDNFINFLVSDKKHTRADAKQMLKSVIITNAVELSHFKDFTAIASRDSNYPLSIDLLTKALFPNSLYLEPSTAPFKSIADFRDAELENFRELASLLVEYGCLNDWITNPRGKELTNIQLKARRIWHKGAVLTWAPYLKSILGSSLSFITSDDREKLLYRAIMDDNQKDRIRVSLQRLFSHPLWDEPDGEIDSLLVSARKQDELFNRKGLTEMYVLTGTSK</sequence>